<proteinExistence type="inferred from homology"/>
<keyword evidence="7 8" id="KW-0472">Membrane</keyword>
<sequence length="331" mass="35256">MPDDHPEVGTRQRRSGAHLVGAPLGEVGLGTALAFAAYGIWGLFPLYFDALKPASAWEILAHRILWTLLFCILLIAVTRDVHWVRPVLRRPRLLAGITVAAVLIAANWVIYVSVVTAGHTSEAALGYFLNPLVTVALGVVVLGERLRVLQWTAVAIGLAAGVYLALASGRVPYAAIALAMSFGLYSLTKKKVGASLQAVHGLTLETLILAPAAVAILVLVSSRTGLEFGNHGPVHTWLLVGSGVATAVPLLFFAAAARRIPLVSIGLIQFITPLMQLLVAVLLLGEVMSRERWIGFGIVWVALAVLSVDSVLALRRGRRAAAAIPTDDYPR</sequence>
<keyword evidence="3" id="KW-0813">Transport</keyword>
<organism evidence="10 11">
    <name type="scientific">Intrasporangium calvum (strain ATCC 23552 / DSM 43043 / JCM 3097 / NBRC 12989 / NCIMB 10167 / NRRL B-3866 / 7 KIP)</name>
    <dbReference type="NCBI Taxonomy" id="710696"/>
    <lineage>
        <taxon>Bacteria</taxon>
        <taxon>Bacillati</taxon>
        <taxon>Actinomycetota</taxon>
        <taxon>Actinomycetes</taxon>
        <taxon>Micrococcales</taxon>
        <taxon>Intrasporangiaceae</taxon>
        <taxon>Intrasporangium</taxon>
    </lineage>
</organism>
<evidence type="ECO:0000313" key="11">
    <source>
        <dbReference type="Proteomes" id="UP000008914"/>
    </source>
</evidence>
<evidence type="ECO:0000313" key="10">
    <source>
        <dbReference type="EMBL" id="ADU47251.1"/>
    </source>
</evidence>
<dbReference type="Pfam" id="PF00892">
    <property type="entry name" value="EamA"/>
    <property type="match status" value="2"/>
</dbReference>
<dbReference type="PANTHER" id="PTHR22911:SF137">
    <property type="entry name" value="SOLUTE CARRIER FAMILY 35 MEMBER G2-RELATED"/>
    <property type="match status" value="1"/>
</dbReference>
<dbReference type="STRING" id="710696.Intca_0707"/>
<evidence type="ECO:0000256" key="2">
    <source>
        <dbReference type="ARBA" id="ARBA00007362"/>
    </source>
</evidence>
<dbReference type="NCBIfam" id="TIGR00688">
    <property type="entry name" value="rarD"/>
    <property type="match status" value="1"/>
</dbReference>
<dbReference type="EMBL" id="CP002343">
    <property type="protein sequence ID" value="ADU47251.1"/>
    <property type="molecule type" value="Genomic_DNA"/>
</dbReference>
<evidence type="ECO:0000256" key="1">
    <source>
        <dbReference type="ARBA" id="ARBA00004651"/>
    </source>
</evidence>
<evidence type="ECO:0000256" key="5">
    <source>
        <dbReference type="ARBA" id="ARBA00022692"/>
    </source>
</evidence>
<accession>E6SAK1</accession>
<evidence type="ECO:0000256" key="3">
    <source>
        <dbReference type="ARBA" id="ARBA00022448"/>
    </source>
</evidence>
<dbReference type="AlphaFoldDB" id="E6SAK1"/>
<keyword evidence="6 8" id="KW-1133">Transmembrane helix</keyword>
<reference evidence="10 11" key="1">
    <citation type="journal article" date="2010" name="Stand. Genomic Sci.">
        <title>Complete genome sequence of Intrasporangium calvum type strain (7 KIP).</title>
        <authorList>
            <person name="Del Rio T.G."/>
            <person name="Chertkov O."/>
            <person name="Yasawong M."/>
            <person name="Lucas S."/>
            <person name="Deshpande S."/>
            <person name="Cheng J.F."/>
            <person name="Detter C."/>
            <person name="Tapia R."/>
            <person name="Han C."/>
            <person name="Goodwin L."/>
            <person name="Pitluck S."/>
            <person name="Liolios K."/>
            <person name="Ivanova N."/>
            <person name="Mavromatis K."/>
            <person name="Pati A."/>
            <person name="Chen A."/>
            <person name="Palaniappan K."/>
            <person name="Land M."/>
            <person name="Hauser L."/>
            <person name="Chang Y.J."/>
            <person name="Jeffries C.D."/>
            <person name="Rohde M."/>
            <person name="Pukall R."/>
            <person name="Sikorski J."/>
            <person name="Goker M."/>
            <person name="Woyke T."/>
            <person name="Bristow J."/>
            <person name="Eisen J.A."/>
            <person name="Markowitz V."/>
            <person name="Hugenholtz P."/>
            <person name="Kyrpides N.C."/>
            <person name="Klenk H.P."/>
            <person name="Lapidus A."/>
        </authorList>
    </citation>
    <scope>NUCLEOTIDE SEQUENCE [LARGE SCALE GENOMIC DNA]</scope>
    <source>
        <strain evidence="11">ATCC 23552 / DSM 43043 / JCM 3097 / NBRC 12989 / 7 KIP</strain>
    </source>
</reference>
<dbReference type="InterPro" id="IPR000620">
    <property type="entry name" value="EamA_dom"/>
</dbReference>
<name>E6SAK1_INTC7</name>
<feature type="transmembrane region" description="Helical" evidence="8">
    <location>
        <begin position="262"/>
        <end position="287"/>
    </location>
</feature>
<keyword evidence="4" id="KW-1003">Cell membrane</keyword>
<keyword evidence="5 8" id="KW-0812">Transmembrane</keyword>
<feature type="transmembrane region" description="Helical" evidence="8">
    <location>
        <begin position="171"/>
        <end position="187"/>
    </location>
</feature>
<comment type="similarity">
    <text evidence="2">Belongs to the EamA transporter family.</text>
</comment>
<feature type="transmembrane region" description="Helical" evidence="8">
    <location>
        <begin position="93"/>
        <end position="111"/>
    </location>
</feature>
<feature type="transmembrane region" description="Helical" evidence="8">
    <location>
        <begin position="234"/>
        <end position="255"/>
    </location>
</feature>
<feature type="transmembrane region" description="Helical" evidence="8">
    <location>
        <begin position="293"/>
        <end position="314"/>
    </location>
</feature>
<dbReference type="InterPro" id="IPR037185">
    <property type="entry name" value="EmrE-like"/>
</dbReference>
<dbReference type="PANTHER" id="PTHR22911">
    <property type="entry name" value="ACYL-MALONYL CONDENSING ENZYME-RELATED"/>
    <property type="match status" value="1"/>
</dbReference>
<evidence type="ECO:0000259" key="9">
    <source>
        <dbReference type="Pfam" id="PF00892"/>
    </source>
</evidence>
<feature type="transmembrane region" description="Helical" evidence="8">
    <location>
        <begin position="20"/>
        <end position="44"/>
    </location>
</feature>
<feature type="transmembrane region" description="Helical" evidence="8">
    <location>
        <begin position="148"/>
        <end position="165"/>
    </location>
</feature>
<keyword evidence="11" id="KW-1185">Reference proteome</keyword>
<gene>
    <name evidence="10" type="ordered locus">Intca_0707</name>
</gene>
<feature type="transmembrane region" description="Helical" evidence="8">
    <location>
        <begin position="64"/>
        <end position="81"/>
    </location>
</feature>
<dbReference type="Proteomes" id="UP000008914">
    <property type="component" value="Chromosome"/>
</dbReference>
<feature type="domain" description="EamA" evidence="9">
    <location>
        <begin position="174"/>
        <end position="307"/>
    </location>
</feature>
<evidence type="ECO:0000256" key="4">
    <source>
        <dbReference type="ARBA" id="ARBA00022475"/>
    </source>
</evidence>
<dbReference type="SUPFAM" id="SSF103481">
    <property type="entry name" value="Multidrug resistance efflux transporter EmrE"/>
    <property type="match status" value="2"/>
</dbReference>
<feature type="transmembrane region" description="Helical" evidence="8">
    <location>
        <begin position="199"/>
        <end position="222"/>
    </location>
</feature>
<dbReference type="HOGENOM" id="CLU_054508_1_0_11"/>
<dbReference type="GO" id="GO:0005886">
    <property type="term" value="C:plasma membrane"/>
    <property type="evidence" value="ECO:0007669"/>
    <property type="project" value="UniProtKB-SubCell"/>
</dbReference>
<comment type="subcellular location">
    <subcellularLocation>
        <location evidence="1">Cell membrane</location>
        <topology evidence="1">Multi-pass membrane protein</topology>
    </subcellularLocation>
</comment>
<evidence type="ECO:0000256" key="7">
    <source>
        <dbReference type="ARBA" id="ARBA00023136"/>
    </source>
</evidence>
<dbReference type="InterPro" id="IPR004626">
    <property type="entry name" value="RarD"/>
</dbReference>
<evidence type="ECO:0000256" key="6">
    <source>
        <dbReference type="ARBA" id="ARBA00022989"/>
    </source>
</evidence>
<dbReference type="KEGG" id="ica:Intca_0707"/>
<dbReference type="eggNOG" id="COG2962">
    <property type="taxonomic scope" value="Bacteria"/>
</dbReference>
<evidence type="ECO:0000256" key="8">
    <source>
        <dbReference type="SAM" id="Phobius"/>
    </source>
</evidence>
<feature type="domain" description="EamA" evidence="9">
    <location>
        <begin position="30"/>
        <end position="163"/>
    </location>
</feature>
<feature type="transmembrane region" description="Helical" evidence="8">
    <location>
        <begin position="123"/>
        <end position="141"/>
    </location>
</feature>
<protein>
    <submittedName>
        <fullName evidence="10">RarD protein, DMT superfamily transporter</fullName>
    </submittedName>
</protein>